<dbReference type="PROSITE" id="PS00028">
    <property type="entry name" value="ZINC_FINGER_C2H2_1"/>
    <property type="match status" value="1"/>
</dbReference>
<feature type="region of interest" description="Disordered" evidence="1">
    <location>
        <begin position="1"/>
        <end position="149"/>
    </location>
</feature>
<dbReference type="STRING" id="3988.B9S6T8"/>
<feature type="compositionally biased region" description="Low complexity" evidence="1">
    <location>
        <begin position="73"/>
        <end position="83"/>
    </location>
</feature>
<dbReference type="OrthoDB" id="852078at2759"/>
<keyword evidence="4" id="KW-1185">Reference proteome</keyword>
<evidence type="ECO:0000313" key="3">
    <source>
        <dbReference type="EMBL" id="EEF40694.1"/>
    </source>
</evidence>
<dbReference type="KEGG" id="rcu:8268762"/>
<feature type="domain" description="C2H2-type" evidence="2">
    <location>
        <begin position="148"/>
        <end position="168"/>
    </location>
</feature>
<dbReference type="eggNOG" id="KOG1721">
    <property type="taxonomic scope" value="Eukaryota"/>
</dbReference>
<dbReference type="AlphaFoldDB" id="B9S6T8"/>
<feature type="region of interest" description="Disordered" evidence="1">
    <location>
        <begin position="217"/>
        <end position="277"/>
    </location>
</feature>
<dbReference type="InParanoid" id="B9S6T8"/>
<dbReference type="EMBL" id="EQ973882">
    <property type="protein sequence ID" value="EEF40694.1"/>
    <property type="molecule type" value="Genomic_DNA"/>
</dbReference>
<organism evidence="3 4">
    <name type="scientific">Ricinus communis</name>
    <name type="common">Castor bean</name>
    <dbReference type="NCBI Taxonomy" id="3988"/>
    <lineage>
        <taxon>Eukaryota</taxon>
        <taxon>Viridiplantae</taxon>
        <taxon>Streptophyta</taxon>
        <taxon>Embryophyta</taxon>
        <taxon>Tracheophyta</taxon>
        <taxon>Spermatophyta</taxon>
        <taxon>Magnoliopsida</taxon>
        <taxon>eudicotyledons</taxon>
        <taxon>Gunneridae</taxon>
        <taxon>Pentapetalae</taxon>
        <taxon>rosids</taxon>
        <taxon>fabids</taxon>
        <taxon>Malpighiales</taxon>
        <taxon>Euphorbiaceae</taxon>
        <taxon>Acalyphoideae</taxon>
        <taxon>Acalypheae</taxon>
        <taxon>Ricinus</taxon>
    </lineage>
</organism>
<accession>B9S6T8</accession>
<evidence type="ECO:0000313" key="4">
    <source>
        <dbReference type="Proteomes" id="UP000008311"/>
    </source>
</evidence>
<gene>
    <name evidence="3" type="ORF">RCOM_0873820</name>
</gene>
<proteinExistence type="predicted"/>
<feature type="compositionally biased region" description="Polar residues" evidence="1">
    <location>
        <begin position="1"/>
        <end position="18"/>
    </location>
</feature>
<reference evidence="4" key="1">
    <citation type="journal article" date="2010" name="Nat. Biotechnol.">
        <title>Draft genome sequence of the oilseed species Ricinus communis.</title>
        <authorList>
            <person name="Chan A.P."/>
            <person name="Crabtree J."/>
            <person name="Zhao Q."/>
            <person name="Lorenzi H."/>
            <person name="Orvis J."/>
            <person name="Puiu D."/>
            <person name="Melake-Berhan A."/>
            <person name="Jones K.M."/>
            <person name="Redman J."/>
            <person name="Chen G."/>
            <person name="Cahoon E.B."/>
            <person name="Gedil M."/>
            <person name="Stanke M."/>
            <person name="Haas B.J."/>
            <person name="Wortman J.R."/>
            <person name="Fraser-Liggett C.M."/>
            <person name="Ravel J."/>
            <person name="Rabinowicz P.D."/>
        </authorList>
    </citation>
    <scope>NUCLEOTIDE SEQUENCE [LARGE SCALE GENOMIC DNA]</scope>
    <source>
        <strain evidence="4">cv. Hale</strain>
    </source>
</reference>
<evidence type="ECO:0000256" key="1">
    <source>
        <dbReference type="SAM" id="MobiDB-lite"/>
    </source>
</evidence>
<sequence length="277" mass="28629">MASSSRENSPTKSNSPKGNANEDAVPVPPVSATFPVPAVPVATFPAPGPARALQFGEGSSSAPPLQQLVEGISSPSSSSSSSPGNTPPRRIVEIVLGSSHGGGKSGEGSPKKKKALPSSGKKDGESNPGVEKKRKKAEMDAPKSDPICSLCGKRFGSWKGVFGHLRAHPERDWRGAFPPPKGEAASWSPIKTGGPDDNQAMQVELLAPTLLGLARETLSKMRQESTRVGNIDLNKEPESSSSPSPPPPPQGGASAGLDLNKSPPPESDQDGINGKEE</sequence>
<dbReference type="Proteomes" id="UP000008311">
    <property type="component" value="Unassembled WGS sequence"/>
</dbReference>
<dbReference type="OMA" id="HKDFHSI"/>
<evidence type="ECO:0000259" key="2">
    <source>
        <dbReference type="PROSITE" id="PS00028"/>
    </source>
</evidence>
<name>B9S6T8_RICCO</name>
<dbReference type="InterPro" id="IPR013087">
    <property type="entry name" value="Znf_C2H2_type"/>
</dbReference>
<feature type="region of interest" description="Disordered" evidence="1">
    <location>
        <begin position="170"/>
        <end position="200"/>
    </location>
</feature>
<feature type="compositionally biased region" description="Low complexity" evidence="1">
    <location>
        <begin position="30"/>
        <end position="45"/>
    </location>
</feature>
<dbReference type="FunCoup" id="B9S6T8">
    <property type="interactions" value="12"/>
</dbReference>
<dbReference type="PANTHER" id="PTHR47591:SF13">
    <property type="entry name" value="OS02G0293900 PROTEIN"/>
    <property type="match status" value="1"/>
</dbReference>
<dbReference type="PANTHER" id="PTHR47591">
    <property type="entry name" value="ZINC FINGER PROTEIN ZAT2-RELATED"/>
    <property type="match status" value="1"/>
</dbReference>
<protein>
    <recommendedName>
        <fullName evidence="2">C2H2-type domain-containing protein</fullName>
    </recommendedName>
</protein>